<reference evidence="3" key="3">
    <citation type="submission" date="2022-06" db="UniProtKB">
        <authorList>
            <consortium name="EnsemblPlants"/>
        </authorList>
    </citation>
    <scope>IDENTIFICATION</scope>
</reference>
<keyword evidence="4" id="KW-1185">Reference proteome</keyword>
<reference evidence="4" key="1">
    <citation type="journal article" date="2013" name="Nature">
        <title>Draft genome of the wheat A-genome progenitor Triticum urartu.</title>
        <authorList>
            <person name="Ling H.Q."/>
            <person name="Zhao S."/>
            <person name="Liu D."/>
            <person name="Wang J."/>
            <person name="Sun H."/>
            <person name="Zhang C."/>
            <person name="Fan H."/>
            <person name="Li D."/>
            <person name="Dong L."/>
            <person name="Tao Y."/>
            <person name="Gao C."/>
            <person name="Wu H."/>
            <person name="Li Y."/>
            <person name="Cui Y."/>
            <person name="Guo X."/>
            <person name="Zheng S."/>
            <person name="Wang B."/>
            <person name="Yu K."/>
            <person name="Liang Q."/>
            <person name="Yang W."/>
            <person name="Lou X."/>
            <person name="Chen J."/>
            <person name="Feng M."/>
            <person name="Jian J."/>
            <person name="Zhang X."/>
            <person name="Luo G."/>
            <person name="Jiang Y."/>
            <person name="Liu J."/>
            <person name="Wang Z."/>
            <person name="Sha Y."/>
            <person name="Zhang B."/>
            <person name="Wu H."/>
            <person name="Tang D."/>
            <person name="Shen Q."/>
            <person name="Xue P."/>
            <person name="Zou S."/>
            <person name="Wang X."/>
            <person name="Liu X."/>
            <person name="Wang F."/>
            <person name="Yang Y."/>
            <person name="An X."/>
            <person name="Dong Z."/>
            <person name="Zhang K."/>
            <person name="Zhang X."/>
            <person name="Luo M.C."/>
            <person name="Dvorak J."/>
            <person name="Tong Y."/>
            <person name="Wang J."/>
            <person name="Yang H."/>
            <person name="Li Z."/>
            <person name="Wang D."/>
            <person name="Zhang A."/>
            <person name="Wang J."/>
        </authorList>
    </citation>
    <scope>NUCLEOTIDE SEQUENCE</scope>
    <source>
        <strain evidence="4">cv. G1812</strain>
    </source>
</reference>
<organism evidence="3 4">
    <name type="scientific">Triticum urartu</name>
    <name type="common">Red wild einkorn</name>
    <name type="synonym">Crithodium urartu</name>
    <dbReference type="NCBI Taxonomy" id="4572"/>
    <lineage>
        <taxon>Eukaryota</taxon>
        <taxon>Viridiplantae</taxon>
        <taxon>Streptophyta</taxon>
        <taxon>Embryophyta</taxon>
        <taxon>Tracheophyta</taxon>
        <taxon>Spermatophyta</taxon>
        <taxon>Magnoliopsida</taxon>
        <taxon>Liliopsida</taxon>
        <taxon>Poales</taxon>
        <taxon>Poaceae</taxon>
        <taxon>BOP clade</taxon>
        <taxon>Pooideae</taxon>
        <taxon>Triticodae</taxon>
        <taxon>Triticeae</taxon>
        <taxon>Triticinae</taxon>
        <taxon>Triticum</taxon>
    </lineage>
</organism>
<reference evidence="3" key="2">
    <citation type="submission" date="2018-03" db="EMBL/GenBank/DDBJ databases">
        <title>The Triticum urartu genome reveals the dynamic nature of wheat genome evolution.</title>
        <authorList>
            <person name="Ling H."/>
            <person name="Ma B."/>
            <person name="Shi X."/>
            <person name="Liu H."/>
            <person name="Dong L."/>
            <person name="Sun H."/>
            <person name="Cao Y."/>
            <person name="Gao Q."/>
            <person name="Zheng S."/>
            <person name="Li Y."/>
            <person name="Yu Y."/>
            <person name="Du H."/>
            <person name="Qi M."/>
            <person name="Li Y."/>
            <person name="Yu H."/>
            <person name="Cui Y."/>
            <person name="Wang N."/>
            <person name="Chen C."/>
            <person name="Wu H."/>
            <person name="Zhao Y."/>
            <person name="Zhang J."/>
            <person name="Li Y."/>
            <person name="Zhou W."/>
            <person name="Zhang B."/>
            <person name="Hu W."/>
            <person name="Eijk M."/>
            <person name="Tang J."/>
            <person name="Witsenboer H."/>
            <person name="Zhao S."/>
            <person name="Li Z."/>
            <person name="Zhang A."/>
            <person name="Wang D."/>
            <person name="Liang C."/>
        </authorList>
    </citation>
    <scope>NUCLEOTIDE SEQUENCE [LARGE SCALE GENOMIC DNA]</scope>
    <source>
        <strain evidence="3">cv. G1812</strain>
    </source>
</reference>
<dbReference type="EnsemblPlants" id="TuG1812G0200005301.01.T02">
    <property type="protein sequence ID" value="TuG1812G0200005301.01.T02.cds328634"/>
    <property type="gene ID" value="TuG1812G0200005301.01"/>
</dbReference>
<gene>
    <name evidence="3" type="primary">LOC125539852</name>
</gene>
<feature type="region of interest" description="Disordered" evidence="1">
    <location>
        <begin position="10"/>
        <end position="36"/>
    </location>
</feature>
<keyword evidence="2" id="KW-0472">Membrane</keyword>
<proteinExistence type="predicted"/>
<evidence type="ECO:0000256" key="2">
    <source>
        <dbReference type="SAM" id="Phobius"/>
    </source>
</evidence>
<protein>
    <submittedName>
        <fullName evidence="3">Uncharacterized protein</fullName>
    </submittedName>
</protein>
<feature type="transmembrane region" description="Helical" evidence="2">
    <location>
        <begin position="43"/>
        <end position="65"/>
    </location>
</feature>
<dbReference type="AlphaFoldDB" id="A0A8R7TMZ0"/>
<dbReference type="Proteomes" id="UP000015106">
    <property type="component" value="Chromosome 2"/>
</dbReference>
<feature type="compositionally biased region" description="Low complexity" evidence="1">
    <location>
        <begin position="17"/>
        <end position="32"/>
    </location>
</feature>
<accession>A0A8R7TMZ0</accession>
<evidence type="ECO:0000313" key="3">
    <source>
        <dbReference type="EnsemblPlants" id="TuG1812G0200005301.01.T02.cds328634"/>
    </source>
</evidence>
<keyword evidence="2" id="KW-0812">Transmembrane</keyword>
<name>A0A8R7TMZ0_TRIUA</name>
<evidence type="ECO:0000313" key="4">
    <source>
        <dbReference type="Proteomes" id="UP000015106"/>
    </source>
</evidence>
<dbReference type="Gramene" id="TuG1812G0200005301.01.T02">
    <property type="protein sequence ID" value="TuG1812G0200005301.01.T02.cds328634"/>
    <property type="gene ID" value="TuG1812G0200005301.01"/>
</dbReference>
<keyword evidence="2" id="KW-1133">Transmembrane helix</keyword>
<evidence type="ECO:0000256" key="1">
    <source>
        <dbReference type="SAM" id="MobiDB-lite"/>
    </source>
</evidence>
<sequence>MRLCVCSVLGSGEGRQGEAAQGQGPRQDAHQGAQHHHQEVPLWRRLVATSLPLCLIPFLFCLHAVHPISSW</sequence>